<feature type="transmembrane region" description="Helical" evidence="1">
    <location>
        <begin position="151"/>
        <end position="168"/>
    </location>
</feature>
<protein>
    <submittedName>
        <fullName evidence="3">PAP2 superfamily protein</fullName>
    </submittedName>
</protein>
<dbReference type="SUPFAM" id="SSF48317">
    <property type="entry name" value="Acid phosphatase/Vanadium-dependent haloperoxidase"/>
    <property type="match status" value="1"/>
</dbReference>
<keyword evidence="1" id="KW-1133">Transmembrane helix</keyword>
<dbReference type="InterPro" id="IPR036938">
    <property type="entry name" value="PAP2/HPO_sf"/>
</dbReference>
<evidence type="ECO:0000313" key="3">
    <source>
        <dbReference type="EMBL" id="TSC65043.1"/>
    </source>
</evidence>
<dbReference type="Proteomes" id="UP000316253">
    <property type="component" value="Unassembled WGS sequence"/>
</dbReference>
<feature type="domain" description="Phosphatidic acid phosphatase type 2/haloperoxidase" evidence="2">
    <location>
        <begin position="56"/>
        <end position="166"/>
    </location>
</feature>
<evidence type="ECO:0000259" key="2">
    <source>
        <dbReference type="SMART" id="SM00014"/>
    </source>
</evidence>
<accession>A0A554J9M8</accession>
<organism evidence="3 4">
    <name type="scientific">Candidatus Berkelbacteria bacterium Gr01-1014_85</name>
    <dbReference type="NCBI Taxonomy" id="2017150"/>
    <lineage>
        <taxon>Bacteria</taxon>
        <taxon>Candidatus Berkelbacteria</taxon>
    </lineage>
</organism>
<dbReference type="PANTHER" id="PTHR14969:SF13">
    <property type="entry name" value="AT30094P"/>
    <property type="match status" value="1"/>
</dbReference>
<evidence type="ECO:0000256" key="1">
    <source>
        <dbReference type="SAM" id="Phobius"/>
    </source>
</evidence>
<dbReference type="PANTHER" id="PTHR14969">
    <property type="entry name" value="SPHINGOSINE-1-PHOSPHATE PHOSPHOHYDROLASE"/>
    <property type="match status" value="1"/>
</dbReference>
<dbReference type="SMART" id="SM00014">
    <property type="entry name" value="acidPPc"/>
    <property type="match status" value="1"/>
</dbReference>
<dbReference type="AlphaFoldDB" id="A0A554J9M8"/>
<dbReference type="InterPro" id="IPR000326">
    <property type="entry name" value="PAP2/HPO"/>
</dbReference>
<evidence type="ECO:0000313" key="4">
    <source>
        <dbReference type="Proteomes" id="UP000316253"/>
    </source>
</evidence>
<feature type="transmembrane region" description="Helical" evidence="1">
    <location>
        <begin position="27"/>
        <end position="49"/>
    </location>
</feature>
<dbReference type="Gene3D" id="1.20.144.10">
    <property type="entry name" value="Phosphatidic acid phosphatase type 2/haloperoxidase"/>
    <property type="match status" value="1"/>
</dbReference>
<keyword evidence="1" id="KW-0472">Membrane</keyword>
<proteinExistence type="predicted"/>
<dbReference type="Pfam" id="PF01569">
    <property type="entry name" value="PAP2"/>
    <property type="match status" value="1"/>
</dbReference>
<sequence length="189" mass="21116">MSTLLSLDATLSFAIYQATVDSPVARWLTPLLGVYLVYLLPLILVWLWLIGHKKPALHALFVGLVSWRGIAKLVAYLLPRARPSQNLIGVQELVFHRPDASFPSDHLTFMVSVAVALYLARETRPAWLILALAALTAISRVALGVHYVGDVLVGALLGAVMALIFERLRPWLDKWLYQPITQSLRRWGL</sequence>
<comment type="caution">
    <text evidence="3">The sequence shown here is derived from an EMBL/GenBank/DDBJ whole genome shotgun (WGS) entry which is preliminary data.</text>
</comment>
<gene>
    <name evidence="3" type="ORF">CEO22_624</name>
</gene>
<reference evidence="3 4" key="1">
    <citation type="submission" date="2017-08" db="EMBL/GenBank/DDBJ databases">
        <title>Mechanisms for carbon and nitrogen cycling indicate functional differentiation within the Candidate Phyla Radiation.</title>
        <authorList>
            <person name="Danczak R.E."/>
            <person name="Johnston M.D."/>
            <person name="Kenah C."/>
            <person name="Slattery M."/>
            <person name="Wrighton K.C."/>
            <person name="Wilkins M.J."/>
        </authorList>
    </citation>
    <scope>NUCLEOTIDE SEQUENCE [LARGE SCALE GENOMIC DNA]</scope>
    <source>
        <strain evidence="3">Gr01-1014_85</strain>
    </source>
</reference>
<keyword evidence="1" id="KW-0812">Transmembrane</keyword>
<name>A0A554J9M8_9BACT</name>
<dbReference type="EMBL" id="VMFD01000069">
    <property type="protein sequence ID" value="TSC65043.1"/>
    <property type="molecule type" value="Genomic_DNA"/>
</dbReference>